<dbReference type="Pfam" id="PF03109">
    <property type="entry name" value="ABC1"/>
    <property type="match status" value="1"/>
</dbReference>
<dbReference type="AlphaFoldDB" id="A0A830HEL2"/>
<dbReference type="PANTHER" id="PTHR10566:SF118">
    <property type="entry name" value="PROTEIN KINASE DOMAIN-CONTAINING PROTEIN"/>
    <property type="match status" value="1"/>
</dbReference>
<comment type="caution">
    <text evidence="4">The sequence shown here is derived from an EMBL/GenBank/DDBJ whole genome shotgun (WGS) entry which is preliminary data.</text>
</comment>
<evidence type="ECO:0000256" key="2">
    <source>
        <dbReference type="SAM" id="MobiDB-lite"/>
    </source>
</evidence>
<dbReference type="EMBL" id="BNJQ01000007">
    <property type="protein sequence ID" value="GHP04240.1"/>
    <property type="molecule type" value="Genomic_DNA"/>
</dbReference>
<organism evidence="4 5">
    <name type="scientific">Pycnococcus provasolii</name>
    <dbReference type="NCBI Taxonomy" id="41880"/>
    <lineage>
        <taxon>Eukaryota</taxon>
        <taxon>Viridiplantae</taxon>
        <taxon>Chlorophyta</taxon>
        <taxon>Pseudoscourfieldiophyceae</taxon>
        <taxon>Pseudoscourfieldiales</taxon>
        <taxon>Pycnococcaceae</taxon>
        <taxon>Pycnococcus</taxon>
    </lineage>
</organism>
<reference evidence="4" key="1">
    <citation type="submission" date="2020-10" db="EMBL/GenBank/DDBJ databases">
        <title>Unveiling of a novel bifunctional photoreceptor, Dualchrome1, isolated from a cosmopolitan green alga.</title>
        <authorList>
            <person name="Suzuki S."/>
            <person name="Kawachi M."/>
        </authorList>
    </citation>
    <scope>NUCLEOTIDE SEQUENCE</scope>
    <source>
        <strain evidence="4">NIES 2893</strain>
    </source>
</reference>
<dbReference type="InterPro" id="IPR050154">
    <property type="entry name" value="UbiB_kinase"/>
</dbReference>
<accession>A0A830HEL2</accession>
<dbReference type="SUPFAM" id="SSF56112">
    <property type="entry name" value="Protein kinase-like (PK-like)"/>
    <property type="match status" value="1"/>
</dbReference>
<dbReference type="PROSITE" id="PS50011">
    <property type="entry name" value="PROTEIN_KINASE_DOM"/>
    <property type="match status" value="1"/>
</dbReference>
<dbReference type="CDD" id="cd05121">
    <property type="entry name" value="ABC1_ADCK3-like"/>
    <property type="match status" value="1"/>
</dbReference>
<proteinExistence type="inferred from homology"/>
<evidence type="ECO:0000256" key="1">
    <source>
        <dbReference type="ARBA" id="ARBA00009670"/>
    </source>
</evidence>
<name>A0A830HEL2_9CHLO</name>
<dbReference type="InterPro" id="IPR004147">
    <property type="entry name" value="ABC1_dom"/>
</dbReference>
<gene>
    <name evidence="4" type="ORF">PPROV_000299400</name>
</gene>
<feature type="region of interest" description="Disordered" evidence="2">
    <location>
        <begin position="942"/>
        <end position="962"/>
    </location>
</feature>
<dbReference type="PANTHER" id="PTHR10566">
    <property type="entry name" value="CHAPERONE-ACTIVITY OF BC1 COMPLEX CABC1 -RELATED"/>
    <property type="match status" value="1"/>
</dbReference>
<feature type="region of interest" description="Disordered" evidence="2">
    <location>
        <begin position="1"/>
        <end position="98"/>
    </location>
</feature>
<sequence>MLAPAASRQAPAPARHGTRHGKTRHGSRSRSRCRAPSASSSLSSSYDFSNLKTGAVGNDGGGALPSSPPPPMGGVMGSDAAAAPPSNLSSLPTTTSNHVPDNVNAAAQAAAEALRGENNPFDKISAQARNLLDQVVSEANTNTPEATLQEAQRAITASVQNVLNAHPQDEVRKLIDATPATFQTLKNATITSAEALSAHVTDILANASPQTASLSAAAVAVAVTTYVAYRVLATPVPVQYGSEDSLPARWDPEAAEFYFARRPVRVLRRVAEIAAVAAPFFVNLWLDKQFYHSHDDEKTSWPLPKRSRAHRQAERGRELTRILTKLGPTFIKVGQSLSIREDLLPAEYTAALRELQDRLPPFEEDLAQDILRKEWRVSSPSEVLTLLDAAGNAVSYGGRPIAAASLGQVYRGFLTLSDGTPKQVAVKVQRPNMAEVIALDLFLMRCIATPFRDWQNLNTDLEGVVDEWGRGFTQELDYIEEAASAERFTLSMKEAGIDSVRAPTVVSEYTTSCVLVTEWIDGVRLDEAGAEASQVAEVDGMAASNVPRLCGVALLSYLTMLLDVGILHSDPHPGNLLIDRSDGALVILDWGLVTYISPEKQIAILEYVAHLANEEWDAVPNDLVAMGFVPSDKVEVVLKEPEVIQAISLGLKGLTKGGGMKEKISNVSVVADELNYARERYGNVFQVPSYFAYILRAFAILEGICLKIDPTYAIVKECYPYLSRRLFTDNNPRVIRALESLLYGAEPLPSPGEPRGRQLNIARLERLVGAYRRSSAYAAESASAASASAAGLEDEPTSRALPEEATSMVPQRWSLAEAEASVSANTLRVDSGALEILRLVLSPQETHLQRLVVYEAARAIDALSREALLAVAAGTLPRWPGSSLPASFAAFPGSNPSPSTPGLPWPFSVGTIGRATSLSREDVETLETVRRLANLFFPDPMGAMEEDEERRQKNMPPPPPPPLDAIAFAASAVRNATAAAMIAAELAPELLPGALALGGRLALKLQERALVRLFSP</sequence>
<dbReference type="Gene3D" id="3.90.1200.10">
    <property type="match status" value="1"/>
</dbReference>
<feature type="compositionally biased region" description="Low complexity" evidence="2">
    <location>
        <begin position="1"/>
        <end position="15"/>
    </location>
</feature>
<dbReference type="Proteomes" id="UP000660262">
    <property type="component" value="Unassembled WGS sequence"/>
</dbReference>
<dbReference type="InterPro" id="IPR011009">
    <property type="entry name" value="Kinase-like_dom_sf"/>
</dbReference>
<evidence type="ECO:0000313" key="4">
    <source>
        <dbReference type="EMBL" id="GHP04240.1"/>
    </source>
</evidence>
<feature type="compositionally biased region" description="Low complexity" evidence="2">
    <location>
        <begin position="34"/>
        <end position="45"/>
    </location>
</feature>
<protein>
    <recommendedName>
        <fullName evidence="3">Protein kinase domain-containing protein</fullName>
    </recommendedName>
</protein>
<feature type="domain" description="Protein kinase" evidence="3">
    <location>
        <begin position="395"/>
        <end position="814"/>
    </location>
</feature>
<dbReference type="GO" id="GO:0005524">
    <property type="term" value="F:ATP binding"/>
    <property type="evidence" value="ECO:0007669"/>
    <property type="project" value="InterPro"/>
</dbReference>
<dbReference type="InterPro" id="IPR000719">
    <property type="entry name" value="Prot_kinase_dom"/>
</dbReference>
<dbReference type="OrthoDB" id="427480at2759"/>
<evidence type="ECO:0000259" key="3">
    <source>
        <dbReference type="PROSITE" id="PS50011"/>
    </source>
</evidence>
<evidence type="ECO:0000313" key="5">
    <source>
        <dbReference type="Proteomes" id="UP000660262"/>
    </source>
</evidence>
<feature type="compositionally biased region" description="Low complexity" evidence="2">
    <location>
        <begin position="77"/>
        <end position="97"/>
    </location>
</feature>
<feature type="compositionally biased region" description="Basic residues" evidence="2">
    <location>
        <begin position="16"/>
        <end position="33"/>
    </location>
</feature>
<keyword evidence="5" id="KW-1185">Reference proteome</keyword>
<dbReference type="GO" id="GO:0004672">
    <property type="term" value="F:protein kinase activity"/>
    <property type="evidence" value="ECO:0007669"/>
    <property type="project" value="InterPro"/>
</dbReference>
<comment type="similarity">
    <text evidence="1">Belongs to the protein kinase superfamily. ADCK protein kinase family.</text>
</comment>